<dbReference type="Proteomes" id="UP000887564">
    <property type="component" value="Unplaced"/>
</dbReference>
<name>A0A914RUK6_PAREQ</name>
<evidence type="ECO:0000313" key="1">
    <source>
        <dbReference type="Proteomes" id="UP000887564"/>
    </source>
</evidence>
<keyword evidence="1" id="KW-1185">Reference proteome</keyword>
<proteinExistence type="predicted"/>
<protein>
    <submittedName>
        <fullName evidence="2">Uncharacterized protein</fullName>
    </submittedName>
</protein>
<evidence type="ECO:0000313" key="2">
    <source>
        <dbReference type="WBParaSite" id="PEQ_0000852801-mRNA-1"/>
    </source>
</evidence>
<dbReference type="Gene3D" id="3.30.420.40">
    <property type="match status" value="1"/>
</dbReference>
<organism evidence="1 2">
    <name type="scientific">Parascaris equorum</name>
    <name type="common">Equine roundworm</name>
    <dbReference type="NCBI Taxonomy" id="6256"/>
    <lineage>
        <taxon>Eukaryota</taxon>
        <taxon>Metazoa</taxon>
        <taxon>Ecdysozoa</taxon>
        <taxon>Nematoda</taxon>
        <taxon>Chromadorea</taxon>
        <taxon>Rhabditida</taxon>
        <taxon>Spirurina</taxon>
        <taxon>Ascaridomorpha</taxon>
        <taxon>Ascaridoidea</taxon>
        <taxon>Ascarididae</taxon>
        <taxon>Parascaris</taxon>
    </lineage>
</organism>
<dbReference type="WBParaSite" id="PEQ_0000852801-mRNA-1">
    <property type="protein sequence ID" value="PEQ_0000852801-mRNA-1"/>
    <property type="gene ID" value="PEQ_0000852801"/>
</dbReference>
<sequence length="161" mass="17522">MRRETGPHLSDRTARPSGSQLFSCSVGAGFVSTNQQERVFATLSDCSGATQSHLVIIDDRGKKYGKWSRKGLNYHLEGRENGMGLSGAEDESVNEHIVGILRHQHGDVANEFFLTSDSVITIAATFNKDREGGSVTRKSFVEGSMHADNRIIQVASVNNAV</sequence>
<accession>A0A914RUK6</accession>
<reference evidence="2" key="1">
    <citation type="submission" date="2022-11" db="UniProtKB">
        <authorList>
            <consortium name="WormBaseParasite"/>
        </authorList>
    </citation>
    <scope>IDENTIFICATION</scope>
</reference>
<dbReference type="AlphaFoldDB" id="A0A914RUK6"/>